<sequence length="215" mass="24227">MKKIHVVVSLCLMLISCSTNKNAHKNANILESKNIAEIENFLKTAHPEDPRRRVLKPKLIALKNLEWTKGKKDAKPMEARPVISEIPNSVMKNSNSAEAEEFKNLIASTSKEHKDKTVKLLNAMFNEDISSKEVILLFKNQSDCNLVLRIQGKDFYNMAVPAKGENFIVINKGNYTLTSNVCDVVYSSKKEINKSIFLTINNPEHIGTKNSLSKK</sequence>
<organism evidence="3 4">
    <name type="scientific">Chryseobacterium wanjuense</name>
    <dbReference type="NCBI Taxonomy" id="356305"/>
    <lineage>
        <taxon>Bacteria</taxon>
        <taxon>Pseudomonadati</taxon>
        <taxon>Bacteroidota</taxon>
        <taxon>Flavobacteriia</taxon>
        <taxon>Flavobacteriales</taxon>
        <taxon>Weeksellaceae</taxon>
        <taxon>Chryseobacterium group</taxon>
        <taxon>Chryseobacterium</taxon>
    </lineage>
</organism>
<proteinExistence type="predicted"/>
<dbReference type="STRING" id="356305.SAMN05421841_3876"/>
<dbReference type="OrthoDB" id="1451508at2"/>
<evidence type="ECO:0000313" key="4">
    <source>
        <dbReference type="Proteomes" id="UP000199469"/>
    </source>
</evidence>
<evidence type="ECO:0000313" key="3">
    <source>
        <dbReference type="EMBL" id="SEW48717.1"/>
    </source>
</evidence>
<keyword evidence="4" id="KW-1185">Reference proteome</keyword>
<dbReference type="AlphaFoldDB" id="A0A1I0S499"/>
<gene>
    <name evidence="3" type="ORF">SAMN05421841_3876</name>
</gene>
<keyword evidence="1" id="KW-0732">Signal</keyword>
<feature type="chain" id="PRO_5011692519" description="DUF6759 domain-containing protein" evidence="1">
    <location>
        <begin position="24"/>
        <end position="215"/>
    </location>
</feature>
<dbReference type="Proteomes" id="UP000199469">
    <property type="component" value="Unassembled WGS sequence"/>
</dbReference>
<dbReference type="InterPro" id="IPR046647">
    <property type="entry name" value="DUF6759"/>
</dbReference>
<protein>
    <recommendedName>
        <fullName evidence="2">DUF6759 domain-containing protein</fullName>
    </recommendedName>
</protein>
<feature type="domain" description="DUF6759" evidence="2">
    <location>
        <begin position="111"/>
        <end position="202"/>
    </location>
</feature>
<accession>A0A1I0S499</accession>
<dbReference type="Pfam" id="PF20545">
    <property type="entry name" value="DUF6759"/>
    <property type="match status" value="1"/>
</dbReference>
<dbReference type="EMBL" id="FOIU01000004">
    <property type="protein sequence ID" value="SEW48717.1"/>
    <property type="molecule type" value="Genomic_DNA"/>
</dbReference>
<reference evidence="4" key="1">
    <citation type="submission" date="2016-10" db="EMBL/GenBank/DDBJ databases">
        <authorList>
            <person name="Varghese N."/>
            <person name="Submissions S."/>
        </authorList>
    </citation>
    <scope>NUCLEOTIDE SEQUENCE [LARGE SCALE GENOMIC DNA]</scope>
    <source>
        <strain evidence="4">DSM 17724</strain>
    </source>
</reference>
<evidence type="ECO:0000256" key="1">
    <source>
        <dbReference type="SAM" id="SignalP"/>
    </source>
</evidence>
<name>A0A1I0S499_9FLAO</name>
<dbReference type="RefSeq" id="WP_089795577.1">
    <property type="nucleotide sequence ID" value="NZ_FOIU01000004.1"/>
</dbReference>
<evidence type="ECO:0000259" key="2">
    <source>
        <dbReference type="Pfam" id="PF20545"/>
    </source>
</evidence>
<dbReference type="PROSITE" id="PS51257">
    <property type="entry name" value="PROKAR_LIPOPROTEIN"/>
    <property type="match status" value="1"/>
</dbReference>
<feature type="signal peptide" evidence="1">
    <location>
        <begin position="1"/>
        <end position="23"/>
    </location>
</feature>